<reference evidence="5 6" key="1">
    <citation type="journal article" date="2016" name="Nat. Commun.">
        <title>Thousands of microbial genomes shed light on interconnected biogeochemical processes in an aquifer system.</title>
        <authorList>
            <person name="Anantharaman K."/>
            <person name="Brown C.T."/>
            <person name="Hug L.A."/>
            <person name="Sharon I."/>
            <person name="Castelle C.J."/>
            <person name="Probst A.J."/>
            <person name="Thomas B.C."/>
            <person name="Singh A."/>
            <person name="Wilkins M.J."/>
            <person name="Karaoz U."/>
            <person name="Brodie E.L."/>
            <person name="Williams K.H."/>
            <person name="Hubbard S.S."/>
            <person name="Banfield J.F."/>
        </authorList>
    </citation>
    <scope>NUCLEOTIDE SEQUENCE [LARGE SCALE GENOMIC DNA]</scope>
</reference>
<evidence type="ECO:0000259" key="4">
    <source>
        <dbReference type="Pfam" id="PF01765"/>
    </source>
</evidence>
<comment type="similarity">
    <text evidence="1 3">Belongs to the RRF family.</text>
</comment>
<dbReference type="NCBIfam" id="TIGR00496">
    <property type="entry name" value="frr"/>
    <property type="match status" value="1"/>
</dbReference>
<dbReference type="AlphaFoldDB" id="A0A1F4UMY2"/>
<dbReference type="CDD" id="cd00520">
    <property type="entry name" value="RRF"/>
    <property type="match status" value="1"/>
</dbReference>
<dbReference type="GO" id="GO:0005737">
    <property type="term" value="C:cytoplasm"/>
    <property type="evidence" value="ECO:0007669"/>
    <property type="project" value="UniProtKB-SubCell"/>
</dbReference>
<dbReference type="FunFam" id="3.30.1360.40:FF:000001">
    <property type="entry name" value="Ribosome-recycling factor"/>
    <property type="match status" value="1"/>
</dbReference>
<evidence type="ECO:0000256" key="3">
    <source>
        <dbReference type="HAMAP-Rule" id="MF_00040"/>
    </source>
</evidence>
<dbReference type="GO" id="GO:0043023">
    <property type="term" value="F:ribosomal large subunit binding"/>
    <property type="evidence" value="ECO:0007669"/>
    <property type="project" value="TreeGrafter"/>
</dbReference>
<dbReference type="InterPro" id="IPR023584">
    <property type="entry name" value="Ribosome_recyc_fac_dom"/>
</dbReference>
<dbReference type="GO" id="GO:0006415">
    <property type="term" value="P:translational termination"/>
    <property type="evidence" value="ECO:0007669"/>
    <property type="project" value="UniProtKB-UniRule"/>
</dbReference>
<dbReference type="InterPro" id="IPR002661">
    <property type="entry name" value="Ribosome_recyc_fac"/>
</dbReference>
<keyword evidence="3" id="KW-0963">Cytoplasm</keyword>
<name>A0A1F4UMY2_UNCKA</name>
<comment type="function">
    <text evidence="3">Responsible for the release of ribosomes from messenger RNA at the termination of protein biosynthesis. May increase the efficiency of translation by recycling ribosomes from one round of translation to another.</text>
</comment>
<dbReference type="EMBL" id="MEUV01000008">
    <property type="protein sequence ID" value="OGC46314.1"/>
    <property type="molecule type" value="Genomic_DNA"/>
</dbReference>
<evidence type="ECO:0000256" key="2">
    <source>
        <dbReference type="ARBA" id="ARBA00022917"/>
    </source>
</evidence>
<dbReference type="Gene3D" id="1.10.132.20">
    <property type="entry name" value="Ribosome-recycling factor"/>
    <property type="match status" value="1"/>
</dbReference>
<dbReference type="HAMAP" id="MF_00040">
    <property type="entry name" value="RRF"/>
    <property type="match status" value="1"/>
</dbReference>
<evidence type="ECO:0000313" key="6">
    <source>
        <dbReference type="Proteomes" id="UP000178615"/>
    </source>
</evidence>
<dbReference type="PANTHER" id="PTHR20982">
    <property type="entry name" value="RIBOSOME RECYCLING FACTOR"/>
    <property type="match status" value="1"/>
</dbReference>
<dbReference type="PANTHER" id="PTHR20982:SF3">
    <property type="entry name" value="MITOCHONDRIAL RIBOSOME RECYCLING FACTOR PSEUDO 1"/>
    <property type="match status" value="1"/>
</dbReference>
<gene>
    <name evidence="3" type="primary">frr</name>
    <name evidence="5" type="ORF">A2V49_00420</name>
</gene>
<dbReference type="InterPro" id="IPR036191">
    <property type="entry name" value="RRF_sf"/>
</dbReference>
<dbReference type="Pfam" id="PF01765">
    <property type="entry name" value="RRF"/>
    <property type="match status" value="1"/>
</dbReference>
<accession>A0A1F4UMY2</accession>
<comment type="caution">
    <text evidence="5">The sequence shown here is derived from an EMBL/GenBank/DDBJ whole genome shotgun (WGS) entry which is preliminary data.</text>
</comment>
<comment type="subcellular location">
    <subcellularLocation>
        <location evidence="3">Cytoplasm</location>
    </subcellularLocation>
</comment>
<organism evidence="5 6">
    <name type="scientific">candidate division WWE3 bacterium RBG_19FT_COMBO_34_6</name>
    <dbReference type="NCBI Taxonomy" id="1802612"/>
    <lineage>
        <taxon>Bacteria</taxon>
        <taxon>Katanobacteria</taxon>
    </lineage>
</organism>
<feature type="domain" description="Ribosome recycling factor" evidence="4">
    <location>
        <begin position="17"/>
        <end position="180"/>
    </location>
</feature>
<dbReference type="SUPFAM" id="SSF55194">
    <property type="entry name" value="Ribosome recycling factor, RRF"/>
    <property type="match status" value="1"/>
</dbReference>
<evidence type="ECO:0000313" key="5">
    <source>
        <dbReference type="EMBL" id="OGC46314.1"/>
    </source>
</evidence>
<proteinExistence type="inferred from homology"/>
<dbReference type="Proteomes" id="UP000178615">
    <property type="component" value="Unassembled WGS sequence"/>
</dbReference>
<dbReference type="Gene3D" id="3.30.1360.40">
    <property type="match status" value="1"/>
</dbReference>
<evidence type="ECO:0000256" key="1">
    <source>
        <dbReference type="ARBA" id="ARBA00005912"/>
    </source>
</evidence>
<protein>
    <recommendedName>
        <fullName evidence="3">Ribosome-recycling factor</fullName>
        <shortName evidence="3">RRF</shortName>
    </recommendedName>
    <alternativeName>
        <fullName evidence="3">Ribosome-releasing factor</fullName>
    </alternativeName>
</protein>
<keyword evidence="2 3" id="KW-0648">Protein biosynthesis</keyword>
<sequence length="182" mass="20755">MNSIELKNKLIKSLDHLKSELTQIRTGRANPSLLEGIMCEAYGAKMHLKELGSISLSDAHTIIITPWDKNLLGVIRNAIRDSELNLNPLDAGGTLRVPVPPLTEDRRKDLTKLVSQKVEETKQSIRNIRQETMKEIDKEFESKEISEDEKFLLYKKVEEIVKEYANEAEESGQIKNKEILTI</sequence>